<accession>A0A917FYK5</accession>
<dbReference type="PROSITE" id="PS01124">
    <property type="entry name" value="HTH_ARAC_FAMILY_2"/>
    <property type="match status" value="1"/>
</dbReference>
<dbReference type="AlphaFoldDB" id="A0A917FYK5"/>
<evidence type="ECO:0000313" key="5">
    <source>
        <dbReference type="EMBL" id="GGG14269.1"/>
    </source>
</evidence>
<dbReference type="Pfam" id="PF12833">
    <property type="entry name" value="HTH_18"/>
    <property type="match status" value="1"/>
</dbReference>
<dbReference type="PROSITE" id="PS00041">
    <property type="entry name" value="HTH_ARAC_FAMILY_1"/>
    <property type="match status" value="1"/>
</dbReference>
<keyword evidence="1" id="KW-0805">Transcription regulation</keyword>
<dbReference type="EMBL" id="BMGR01000011">
    <property type="protein sequence ID" value="GGG14269.1"/>
    <property type="molecule type" value="Genomic_DNA"/>
</dbReference>
<dbReference type="PANTHER" id="PTHR43280:SF2">
    <property type="entry name" value="HTH-TYPE TRANSCRIPTIONAL REGULATOR EXSA"/>
    <property type="match status" value="1"/>
</dbReference>
<evidence type="ECO:0000313" key="6">
    <source>
        <dbReference type="Proteomes" id="UP000644756"/>
    </source>
</evidence>
<dbReference type="PANTHER" id="PTHR43280">
    <property type="entry name" value="ARAC-FAMILY TRANSCRIPTIONAL REGULATOR"/>
    <property type="match status" value="1"/>
</dbReference>
<dbReference type="Pfam" id="PF02311">
    <property type="entry name" value="AraC_binding"/>
    <property type="match status" value="1"/>
</dbReference>
<evidence type="ECO:0000259" key="4">
    <source>
        <dbReference type="PROSITE" id="PS01124"/>
    </source>
</evidence>
<dbReference type="SUPFAM" id="SSF51215">
    <property type="entry name" value="Regulatory protein AraC"/>
    <property type="match status" value="1"/>
</dbReference>
<dbReference type="GO" id="GO:0043565">
    <property type="term" value="F:sequence-specific DNA binding"/>
    <property type="evidence" value="ECO:0007669"/>
    <property type="project" value="InterPro"/>
</dbReference>
<reference evidence="5" key="2">
    <citation type="submission" date="2020-09" db="EMBL/GenBank/DDBJ databases">
        <authorList>
            <person name="Sun Q."/>
            <person name="Zhou Y."/>
        </authorList>
    </citation>
    <scope>NUCLEOTIDE SEQUENCE</scope>
    <source>
        <strain evidence="5">CGMCC 1.12987</strain>
    </source>
</reference>
<gene>
    <name evidence="5" type="ORF">GCM10010916_33950</name>
</gene>
<keyword evidence="3" id="KW-0804">Transcription</keyword>
<evidence type="ECO:0000256" key="3">
    <source>
        <dbReference type="ARBA" id="ARBA00023163"/>
    </source>
</evidence>
<keyword evidence="6" id="KW-1185">Reference proteome</keyword>
<reference evidence="5" key="1">
    <citation type="journal article" date="2014" name="Int. J. Syst. Evol. Microbiol.">
        <title>Complete genome sequence of Corynebacterium casei LMG S-19264T (=DSM 44701T), isolated from a smear-ripened cheese.</title>
        <authorList>
            <consortium name="US DOE Joint Genome Institute (JGI-PGF)"/>
            <person name="Walter F."/>
            <person name="Albersmeier A."/>
            <person name="Kalinowski J."/>
            <person name="Ruckert C."/>
        </authorList>
    </citation>
    <scope>NUCLEOTIDE SEQUENCE</scope>
    <source>
        <strain evidence="5">CGMCC 1.12987</strain>
    </source>
</reference>
<dbReference type="GO" id="GO:0003700">
    <property type="term" value="F:DNA-binding transcription factor activity"/>
    <property type="evidence" value="ECO:0007669"/>
    <property type="project" value="InterPro"/>
</dbReference>
<dbReference type="InterPro" id="IPR009057">
    <property type="entry name" value="Homeodomain-like_sf"/>
</dbReference>
<comment type="caution">
    <text evidence="5">The sequence shown here is derived from an EMBL/GenBank/DDBJ whole genome shotgun (WGS) entry which is preliminary data.</text>
</comment>
<organism evidence="5 6">
    <name type="scientific">Paenibacillus abyssi</name>
    <dbReference type="NCBI Taxonomy" id="1340531"/>
    <lineage>
        <taxon>Bacteria</taxon>
        <taxon>Bacillati</taxon>
        <taxon>Bacillota</taxon>
        <taxon>Bacilli</taxon>
        <taxon>Bacillales</taxon>
        <taxon>Paenibacillaceae</taxon>
        <taxon>Paenibacillus</taxon>
    </lineage>
</organism>
<proteinExistence type="predicted"/>
<dbReference type="Gene3D" id="1.10.10.60">
    <property type="entry name" value="Homeodomain-like"/>
    <property type="match status" value="1"/>
</dbReference>
<keyword evidence="2" id="KW-0238">DNA-binding</keyword>
<dbReference type="Proteomes" id="UP000644756">
    <property type="component" value="Unassembled WGS sequence"/>
</dbReference>
<dbReference type="RefSeq" id="WP_188532258.1">
    <property type="nucleotide sequence ID" value="NZ_BMGR01000011.1"/>
</dbReference>
<dbReference type="InterPro" id="IPR003313">
    <property type="entry name" value="AraC-bd"/>
</dbReference>
<dbReference type="SUPFAM" id="SSF46689">
    <property type="entry name" value="Homeodomain-like"/>
    <property type="match status" value="1"/>
</dbReference>
<feature type="domain" description="HTH araC/xylS-type" evidence="4">
    <location>
        <begin position="173"/>
        <end position="271"/>
    </location>
</feature>
<dbReference type="InterPro" id="IPR018062">
    <property type="entry name" value="HTH_AraC-typ_CS"/>
</dbReference>
<evidence type="ECO:0000256" key="2">
    <source>
        <dbReference type="ARBA" id="ARBA00023125"/>
    </source>
</evidence>
<dbReference type="InterPro" id="IPR018060">
    <property type="entry name" value="HTH_AraC"/>
</dbReference>
<name>A0A917FYK5_9BACL</name>
<sequence>MESEVLACGYSYHTKPFTTTTTNTTTFINGLPTFLFRLQTEGSCHVLINGKMRKISTGDLLLLRPGDNYELRIGGSEEDDSISSGDYFLFCDGPWVRQWWERSAKPTFTTINSNERMLSLWKLLYLEKQNVEEENTELLHYLMRSLCLTLERGVTGTHTLQSHPNKYLVMTCSKMKNYIEEHAIIGFKIEEVAQHVGLSVSRAVHLFKEVSGFTMIQYALEIKLSNALELINYSHLNLEQIAQNCGFGTYAYFHKTFKAKYRISPKQYRLRTKEEIQLFV</sequence>
<protein>
    <submittedName>
        <fullName evidence="5">AraC family transcriptional regulator</fullName>
    </submittedName>
</protein>
<dbReference type="InterPro" id="IPR037923">
    <property type="entry name" value="HTH-like"/>
</dbReference>
<dbReference type="SMART" id="SM00342">
    <property type="entry name" value="HTH_ARAC"/>
    <property type="match status" value="1"/>
</dbReference>
<evidence type="ECO:0000256" key="1">
    <source>
        <dbReference type="ARBA" id="ARBA00023015"/>
    </source>
</evidence>